<reference evidence="10 11" key="1">
    <citation type="submission" date="2019-03" db="EMBL/GenBank/DDBJ databases">
        <title>Genomic Encyclopedia of Type Strains, Phase IV (KMG-IV): sequencing the most valuable type-strain genomes for metagenomic binning, comparative biology and taxonomic classification.</title>
        <authorList>
            <person name="Goeker M."/>
        </authorList>
    </citation>
    <scope>NUCLEOTIDE SEQUENCE [LARGE SCALE GENOMIC DNA]</scope>
    <source>
        <strain evidence="10 11">DSM 103428</strain>
    </source>
</reference>
<dbReference type="GO" id="GO:0016763">
    <property type="term" value="F:pentosyltransferase activity"/>
    <property type="evidence" value="ECO:0007669"/>
    <property type="project" value="TreeGrafter"/>
</dbReference>
<dbReference type="Proteomes" id="UP000295210">
    <property type="component" value="Unassembled WGS sequence"/>
</dbReference>
<feature type="transmembrane region" description="Helical" evidence="8">
    <location>
        <begin position="455"/>
        <end position="473"/>
    </location>
</feature>
<protein>
    <submittedName>
        <fullName evidence="10">4-amino-4-deoxy-L-arabinose transferase-like glycosyltransferase</fullName>
    </submittedName>
</protein>
<dbReference type="InterPro" id="IPR038731">
    <property type="entry name" value="RgtA/B/C-like"/>
</dbReference>
<evidence type="ECO:0000256" key="6">
    <source>
        <dbReference type="ARBA" id="ARBA00022989"/>
    </source>
</evidence>
<dbReference type="PANTHER" id="PTHR33908">
    <property type="entry name" value="MANNOSYLTRANSFERASE YKCB-RELATED"/>
    <property type="match status" value="1"/>
</dbReference>
<feature type="transmembrane region" description="Helical" evidence="8">
    <location>
        <begin position="281"/>
        <end position="307"/>
    </location>
</feature>
<feature type="transmembrane region" description="Helical" evidence="8">
    <location>
        <begin position="110"/>
        <end position="131"/>
    </location>
</feature>
<dbReference type="GO" id="GO:0009103">
    <property type="term" value="P:lipopolysaccharide biosynthetic process"/>
    <property type="evidence" value="ECO:0007669"/>
    <property type="project" value="UniProtKB-ARBA"/>
</dbReference>
<evidence type="ECO:0000313" key="10">
    <source>
        <dbReference type="EMBL" id="TCK74153.1"/>
    </source>
</evidence>
<evidence type="ECO:0000256" key="7">
    <source>
        <dbReference type="ARBA" id="ARBA00023136"/>
    </source>
</evidence>
<sequence>MEKPFRTSGRNRAWELLLARFPFLGGTVEALTLFGFTAFFLFYGLVPIFGGDGLGLVGADEPRYAQVAREMLTRHDYITPILYGKPWLEKPALYYWRAMFSFREFGIHDWSARLPSASFAFVLVTLIFLHIRRFRPGGQLDAALMTASAAGILAFARGASTDMQLAAPLCIGMLGWYAWYETGSKFWLFDLYFFVGAATLAKGPVAPFLALIILLAFIALRREWSLLRRTVWWPGIALYLAMVLPWYIAVQRRNPNFLRVFFLQHNLERFATDRYHHSHAFWYYLPIMLLALTPWAVIAVAAFADAVRGSIAEWKARGAKFHYIGHTRAGDAFPEFLVLWALIPVLFFSLSDSKLPGYILPAVPPLTILCGDYLNRIREQGLRPWLLIAHAVLTGIMTAFVLLLPVHIVHPHGLPPVNALLAAAMTGFAAIILILITVARFGVTRLRIATMVPMIILLLFVFGVGPVLGIGSIPGSKRTLKLLDLTYSSRPLADTIKRVESSPNEPVAVFRVRRDVEYGLSFYRNNKVDNYDHDGVPQQQHILVVRESYIDDLRPLLKGRTYNPVFTYPAQDLVVYSVDAAK</sequence>
<comment type="caution">
    <text evidence="10">The sequence shown here is derived from an EMBL/GenBank/DDBJ whole genome shotgun (WGS) entry which is preliminary data.</text>
</comment>
<feature type="transmembrane region" description="Helical" evidence="8">
    <location>
        <begin position="231"/>
        <end position="249"/>
    </location>
</feature>
<proteinExistence type="predicted"/>
<keyword evidence="7 8" id="KW-0472">Membrane</keyword>
<keyword evidence="3" id="KW-0328">Glycosyltransferase</keyword>
<dbReference type="Pfam" id="PF13231">
    <property type="entry name" value="PMT_2"/>
    <property type="match status" value="1"/>
</dbReference>
<keyword evidence="2" id="KW-1003">Cell membrane</keyword>
<organism evidence="10 11">
    <name type="scientific">Acidipila rosea</name>
    <dbReference type="NCBI Taxonomy" id="768535"/>
    <lineage>
        <taxon>Bacteria</taxon>
        <taxon>Pseudomonadati</taxon>
        <taxon>Acidobacteriota</taxon>
        <taxon>Terriglobia</taxon>
        <taxon>Terriglobales</taxon>
        <taxon>Acidobacteriaceae</taxon>
        <taxon>Acidipila</taxon>
    </lineage>
</organism>
<feature type="transmembrane region" description="Helical" evidence="8">
    <location>
        <begin position="21"/>
        <end position="46"/>
    </location>
</feature>
<dbReference type="GO" id="GO:0005886">
    <property type="term" value="C:plasma membrane"/>
    <property type="evidence" value="ECO:0007669"/>
    <property type="project" value="UniProtKB-SubCell"/>
</dbReference>
<keyword evidence="11" id="KW-1185">Reference proteome</keyword>
<evidence type="ECO:0000259" key="9">
    <source>
        <dbReference type="Pfam" id="PF13231"/>
    </source>
</evidence>
<feature type="transmembrane region" description="Helical" evidence="8">
    <location>
        <begin position="386"/>
        <end position="408"/>
    </location>
</feature>
<dbReference type="GO" id="GO:0010041">
    <property type="term" value="P:response to iron(III) ion"/>
    <property type="evidence" value="ECO:0007669"/>
    <property type="project" value="TreeGrafter"/>
</dbReference>
<evidence type="ECO:0000313" key="11">
    <source>
        <dbReference type="Proteomes" id="UP000295210"/>
    </source>
</evidence>
<gene>
    <name evidence="10" type="ORF">C7378_1775</name>
</gene>
<comment type="subcellular location">
    <subcellularLocation>
        <location evidence="1">Cell membrane</location>
        <topology evidence="1">Multi-pass membrane protein</topology>
    </subcellularLocation>
</comment>
<feature type="domain" description="Glycosyltransferase RgtA/B/C/D-like" evidence="9">
    <location>
        <begin position="90"/>
        <end position="247"/>
    </location>
</feature>
<evidence type="ECO:0000256" key="8">
    <source>
        <dbReference type="SAM" id="Phobius"/>
    </source>
</evidence>
<accession>A0A4R1LB67</accession>
<evidence type="ECO:0000256" key="4">
    <source>
        <dbReference type="ARBA" id="ARBA00022679"/>
    </source>
</evidence>
<dbReference type="AlphaFoldDB" id="A0A4R1LB67"/>
<keyword evidence="6 8" id="KW-1133">Transmembrane helix</keyword>
<feature type="transmembrane region" description="Helical" evidence="8">
    <location>
        <begin position="355"/>
        <end position="374"/>
    </location>
</feature>
<feature type="transmembrane region" description="Helical" evidence="8">
    <location>
        <begin position="420"/>
        <end position="443"/>
    </location>
</feature>
<evidence type="ECO:0000256" key="5">
    <source>
        <dbReference type="ARBA" id="ARBA00022692"/>
    </source>
</evidence>
<evidence type="ECO:0000256" key="2">
    <source>
        <dbReference type="ARBA" id="ARBA00022475"/>
    </source>
</evidence>
<keyword evidence="4 10" id="KW-0808">Transferase</keyword>
<evidence type="ECO:0000256" key="3">
    <source>
        <dbReference type="ARBA" id="ARBA00022676"/>
    </source>
</evidence>
<feature type="transmembrane region" description="Helical" evidence="8">
    <location>
        <begin position="152"/>
        <end position="179"/>
    </location>
</feature>
<dbReference type="EMBL" id="SMGK01000002">
    <property type="protein sequence ID" value="TCK74153.1"/>
    <property type="molecule type" value="Genomic_DNA"/>
</dbReference>
<name>A0A4R1LB67_9BACT</name>
<feature type="transmembrane region" description="Helical" evidence="8">
    <location>
        <begin position="328"/>
        <end position="349"/>
    </location>
</feature>
<dbReference type="InterPro" id="IPR050297">
    <property type="entry name" value="LipidA_mod_glycosyltrf_83"/>
</dbReference>
<keyword evidence="5 8" id="KW-0812">Transmembrane</keyword>
<evidence type="ECO:0000256" key="1">
    <source>
        <dbReference type="ARBA" id="ARBA00004651"/>
    </source>
</evidence>
<feature type="transmembrane region" description="Helical" evidence="8">
    <location>
        <begin position="191"/>
        <end position="219"/>
    </location>
</feature>
<dbReference type="PANTHER" id="PTHR33908:SF3">
    <property type="entry name" value="UNDECAPRENYL PHOSPHATE-ALPHA-4-AMINO-4-DEOXY-L-ARABINOSE ARABINOSYL TRANSFERASE"/>
    <property type="match status" value="1"/>
</dbReference>